<sequence length="213" mass="24234">MSIFNKITATFQKSRKVLQKTLEEYVTFSSEAKQLTLKKKTVLLLCQQAQSRVEKVKSLQPDSDEGLIAIIEHQQIQVQLHFTPEKITLGEKDIEGELRLLKPPQFDSDSIVYRYLIASWNMFLGGKIPNGALPQGVKVEKNKIYYTLPRNQSQLLDSLFHNLEKGSTLTTNLKQGDLVIETSVSLNLNDLKLQNFLQMLNIIKDNKNDDASV</sequence>
<dbReference type="AlphaFoldDB" id="A0A951URW4"/>
<organism evidence="1 2">
    <name type="scientific">Cyanomargarita calcarea GSE-NOS-MK-12-04C</name>
    <dbReference type="NCBI Taxonomy" id="2839659"/>
    <lineage>
        <taxon>Bacteria</taxon>
        <taxon>Bacillati</taxon>
        <taxon>Cyanobacteriota</taxon>
        <taxon>Cyanophyceae</taxon>
        <taxon>Nostocales</taxon>
        <taxon>Cyanomargaritaceae</taxon>
        <taxon>Cyanomargarita</taxon>
    </lineage>
</organism>
<reference evidence="1" key="2">
    <citation type="journal article" date="2022" name="Microbiol. Resour. Announc.">
        <title>Metagenome Sequencing to Explore Phylogenomics of Terrestrial Cyanobacteria.</title>
        <authorList>
            <person name="Ward R.D."/>
            <person name="Stajich J.E."/>
            <person name="Johansen J.R."/>
            <person name="Huntemann M."/>
            <person name="Clum A."/>
            <person name="Foster B."/>
            <person name="Foster B."/>
            <person name="Roux S."/>
            <person name="Palaniappan K."/>
            <person name="Varghese N."/>
            <person name="Mukherjee S."/>
            <person name="Reddy T.B.K."/>
            <person name="Daum C."/>
            <person name="Copeland A."/>
            <person name="Chen I.A."/>
            <person name="Ivanova N.N."/>
            <person name="Kyrpides N.C."/>
            <person name="Shapiro N."/>
            <person name="Eloe-Fadrosh E.A."/>
            <person name="Pietrasiak N."/>
        </authorList>
    </citation>
    <scope>NUCLEOTIDE SEQUENCE</scope>
    <source>
        <strain evidence="1">GSE-NOS-MK-12-04C</strain>
    </source>
</reference>
<evidence type="ECO:0000313" key="1">
    <source>
        <dbReference type="EMBL" id="MBW4668038.1"/>
    </source>
</evidence>
<name>A0A951URW4_9CYAN</name>
<reference evidence="1" key="1">
    <citation type="submission" date="2021-05" db="EMBL/GenBank/DDBJ databases">
        <authorList>
            <person name="Pietrasiak N."/>
            <person name="Ward R."/>
            <person name="Stajich J.E."/>
            <person name="Kurbessoian T."/>
        </authorList>
    </citation>
    <scope>NUCLEOTIDE SEQUENCE</scope>
    <source>
        <strain evidence="1">GSE-NOS-MK-12-04C</strain>
    </source>
</reference>
<dbReference type="Proteomes" id="UP000729701">
    <property type="component" value="Unassembled WGS sequence"/>
</dbReference>
<protein>
    <submittedName>
        <fullName evidence="1">Uncharacterized protein</fullName>
    </submittedName>
</protein>
<comment type="caution">
    <text evidence="1">The sequence shown here is derived from an EMBL/GenBank/DDBJ whole genome shotgun (WGS) entry which is preliminary data.</text>
</comment>
<dbReference type="EMBL" id="JAHHGZ010000010">
    <property type="protein sequence ID" value="MBW4668038.1"/>
    <property type="molecule type" value="Genomic_DNA"/>
</dbReference>
<gene>
    <name evidence="1" type="ORF">KME60_11605</name>
</gene>
<accession>A0A951URW4</accession>
<proteinExistence type="predicted"/>
<evidence type="ECO:0000313" key="2">
    <source>
        <dbReference type="Proteomes" id="UP000729701"/>
    </source>
</evidence>